<dbReference type="CDD" id="cd00063">
    <property type="entry name" value="FN3"/>
    <property type="match status" value="1"/>
</dbReference>
<dbReference type="Gene3D" id="2.60.40.10">
    <property type="entry name" value="Immunoglobulins"/>
    <property type="match status" value="1"/>
</dbReference>
<protein>
    <recommendedName>
        <fullName evidence="1">Fibronectin type-III domain-containing protein</fullName>
    </recommendedName>
</protein>
<dbReference type="SMART" id="SM00060">
    <property type="entry name" value="FN3"/>
    <property type="match status" value="1"/>
</dbReference>
<dbReference type="InterPro" id="IPR036691">
    <property type="entry name" value="Endo/exonu/phosph_ase_sf"/>
</dbReference>
<dbReference type="EMBL" id="VJMJ01000270">
    <property type="protein sequence ID" value="KAF0724450.1"/>
    <property type="molecule type" value="Genomic_DNA"/>
</dbReference>
<dbReference type="InterPro" id="IPR036116">
    <property type="entry name" value="FN3_sf"/>
</dbReference>
<evidence type="ECO:0000259" key="1">
    <source>
        <dbReference type="PROSITE" id="PS50853"/>
    </source>
</evidence>
<keyword evidence="3" id="KW-1185">Reference proteome</keyword>
<accession>A0A6G0WDK2</accession>
<dbReference type="Gene3D" id="3.60.10.10">
    <property type="entry name" value="Endonuclease/exonuclease/phosphatase"/>
    <property type="match status" value="2"/>
</dbReference>
<comment type="caution">
    <text evidence="2">The sequence shown here is derived from an EMBL/GenBank/DDBJ whole genome shotgun (WGS) entry which is preliminary data.</text>
</comment>
<dbReference type="SUPFAM" id="SSF56219">
    <property type="entry name" value="DNase I-like"/>
    <property type="match status" value="1"/>
</dbReference>
<dbReference type="Pfam" id="PF00041">
    <property type="entry name" value="fn3"/>
    <property type="match status" value="1"/>
</dbReference>
<gene>
    <name evidence="2" type="ORF">Ae201684_016857</name>
</gene>
<dbReference type="PANTHER" id="PTHR12121">
    <property type="entry name" value="CARBON CATABOLITE REPRESSOR PROTEIN 4"/>
    <property type="match status" value="1"/>
</dbReference>
<dbReference type="Pfam" id="PF03372">
    <property type="entry name" value="Exo_endo_phos"/>
    <property type="match status" value="1"/>
</dbReference>
<dbReference type="GO" id="GO:0000175">
    <property type="term" value="F:3'-5'-RNA exonuclease activity"/>
    <property type="evidence" value="ECO:0007669"/>
    <property type="project" value="TreeGrafter"/>
</dbReference>
<dbReference type="InterPro" id="IPR050410">
    <property type="entry name" value="CCR4/nocturin_mRNA_transcr"/>
</dbReference>
<dbReference type="InterPro" id="IPR003961">
    <property type="entry name" value="FN3_dom"/>
</dbReference>
<dbReference type="PROSITE" id="PS50853">
    <property type="entry name" value="FN3"/>
    <property type="match status" value="1"/>
</dbReference>
<dbReference type="PANTHER" id="PTHR12121:SF34">
    <property type="entry name" value="PROTEIN ANGEL"/>
    <property type="match status" value="1"/>
</dbReference>
<proteinExistence type="predicted"/>
<evidence type="ECO:0000313" key="2">
    <source>
        <dbReference type="EMBL" id="KAF0724450.1"/>
    </source>
</evidence>
<dbReference type="VEuPathDB" id="FungiDB:AeMF1_000363"/>
<dbReference type="AlphaFoldDB" id="A0A6G0WDK2"/>
<dbReference type="InterPro" id="IPR013783">
    <property type="entry name" value="Ig-like_fold"/>
</dbReference>
<organism evidence="2 3">
    <name type="scientific">Aphanomyces euteiches</name>
    <dbReference type="NCBI Taxonomy" id="100861"/>
    <lineage>
        <taxon>Eukaryota</taxon>
        <taxon>Sar</taxon>
        <taxon>Stramenopiles</taxon>
        <taxon>Oomycota</taxon>
        <taxon>Saprolegniomycetes</taxon>
        <taxon>Saprolegniales</taxon>
        <taxon>Verrucalvaceae</taxon>
        <taxon>Aphanomyces</taxon>
    </lineage>
</organism>
<evidence type="ECO:0000313" key="3">
    <source>
        <dbReference type="Proteomes" id="UP000481153"/>
    </source>
</evidence>
<dbReference type="Proteomes" id="UP000481153">
    <property type="component" value="Unassembled WGS sequence"/>
</dbReference>
<name>A0A6G0WDK2_9STRA</name>
<dbReference type="SUPFAM" id="SSF49265">
    <property type="entry name" value="Fibronectin type III"/>
    <property type="match status" value="1"/>
</dbReference>
<sequence>MDESLRYGGRKMVRTTMQNAGHLEGKEAVSVLSYNVMRQMHATPKYKPFCDSSLLTATRRKEQIFQELVSYNADILCLQEVDDYALWWVPRLNAAGYDSIYHQRTGHVDDGLVIAFRRMLFQIFHTKAVNLNDMEAENDNLAAKLRQDNVALLAALQPWEVCRFPSALCVVNVQLASHPDLTMVRERQVAYLCPLIEAFNVDFQLPVVFAGSFNAPPNSQVYHTLRTGRPRPAPDPPATLPRPSVVDPSATTLTVQWELPPLIENEKDGPVVAFRVDRRVNGNTSVGFSNPIVIQDPAARQLKVTMLSAGNTYEFRVAALNQAGWGTYSPPSLPMETLRTRSTRFDTKPVVAAMQDLPQPTPFKLSFGSGKTPRFEDGQIRDDICPRPSRLRGQEAGYDTLLRRGDREDKLLHFEVFESAYERYYLDSEPDFTFADPSFTGTVDYIFYSKQELQARRVLSLPLLESIDGEDVREPEKIPDNGESIYSREHIGCWIATLDYVSQIPRGWQGAEALTNLLASSNYMGKWSAEVLQVPNPRRKHFWLPNALFASDHLALMAELVFRDEELPVAWN</sequence>
<feature type="domain" description="Fibronectin type-III" evidence="1">
    <location>
        <begin position="236"/>
        <end position="340"/>
    </location>
</feature>
<reference evidence="2 3" key="1">
    <citation type="submission" date="2019-07" db="EMBL/GenBank/DDBJ databases">
        <title>Genomics analysis of Aphanomyces spp. identifies a new class of oomycete effector associated with host adaptation.</title>
        <authorList>
            <person name="Gaulin E."/>
        </authorList>
    </citation>
    <scope>NUCLEOTIDE SEQUENCE [LARGE SCALE GENOMIC DNA]</scope>
    <source>
        <strain evidence="2 3">ATCC 201684</strain>
    </source>
</reference>
<dbReference type="InterPro" id="IPR005135">
    <property type="entry name" value="Endo/exonuclease/phosphatase"/>
</dbReference>